<dbReference type="AlphaFoldDB" id="A0A834YKY8"/>
<dbReference type="NCBIfam" id="TIGR00756">
    <property type="entry name" value="PPR"/>
    <property type="match status" value="1"/>
</dbReference>
<evidence type="ECO:0000256" key="2">
    <source>
        <dbReference type="ARBA" id="ARBA00022737"/>
    </source>
</evidence>
<gene>
    <name evidence="4" type="ORF">HHK36_026618</name>
</gene>
<evidence type="ECO:0000256" key="3">
    <source>
        <dbReference type="PROSITE-ProRule" id="PRU00708"/>
    </source>
</evidence>
<dbReference type="PANTHER" id="PTHR47874:SF1">
    <property type="entry name" value="OS05G0407900 PROTEIN"/>
    <property type="match status" value="1"/>
</dbReference>
<keyword evidence="5" id="KW-1185">Reference proteome</keyword>
<dbReference type="InterPro" id="IPR044179">
    <property type="entry name" value="PPR5-like"/>
</dbReference>
<evidence type="ECO:0000313" key="5">
    <source>
        <dbReference type="Proteomes" id="UP000655225"/>
    </source>
</evidence>
<dbReference type="OMA" id="PENEYRP"/>
<dbReference type="Pfam" id="PF13041">
    <property type="entry name" value="PPR_2"/>
    <property type="match status" value="1"/>
</dbReference>
<dbReference type="GO" id="GO:0003729">
    <property type="term" value="F:mRNA binding"/>
    <property type="evidence" value="ECO:0007669"/>
    <property type="project" value="InterPro"/>
</dbReference>
<feature type="repeat" description="PPR" evidence="3">
    <location>
        <begin position="224"/>
        <end position="258"/>
    </location>
</feature>
<dbReference type="OrthoDB" id="185373at2759"/>
<proteinExistence type="inferred from homology"/>
<dbReference type="Gene3D" id="1.25.40.10">
    <property type="entry name" value="Tetratricopeptide repeat domain"/>
    <property type="match status" value="3"/>
</dbReference>
<dbReference type="Proteomes" id="UP000655225">
    <property type="component" value="Unassembled WGS sequence"/>
</dbReference>
<reference evidence="4 5" key="1">
    <citation type="submission" date="2020-04" db="EMBL/GenBank/DDBJ databases">
        <title>Plant Genome Project.</title>
        <authorList>
            <person name="Zhang R.-G."/>
        </authorList>
    </citation>
    <scope>NUCLEOTIDE SEQUENCE [LARGE SCALE GENOMIC DNA]</scope>
    <source>
        <strain evidence="4">YNK0</strain>
        <tissue evidence="4">Leaf</tissue>
    </source>
</reference>
<evidence type="ECO:0000256" key="1">
    <source>
        <dbReference type="ARBA" id="ARBA00007626"/>
    </source>
</evidence>
<dbReference type="Pfam" id="PF13812">
    <property type="entry name" value="PPR_3"/>
    <property type="match status" value="1"/>
</dbReference>
<protein>
    <recommendedName>
        <fullName evidence="6">Pentatricopeptide repeat-containing protein</fullName>
    </recommendedName>
</protein>
<sequence>MKRVWKISDAAKSELLLQRSYVKPKTLITPLSTISGSSIHRFSREISSQMPCFCSASFPKISSLFTDKASSSASIAEEDLNEKVSELTDELLQNVGDLEKISGILEAKAASLFWSYSDGTALVELLKRLSSHPQLALEVFNWRRKQTDAGRPMASEEYAKGITIAARVKNVDVAVELFTEASNNGIKTTSTYNALMAAYMYNGFADKSQSVFRDLKRDTNCSPTIVTYNILISVFGRLMLVDHMEATFREIKELNLSPNSSTYNHLIAGYVTAWMWDNMEKTFRTMGASPINPDINTHLLMLRGYAHSGNLENMEKTYELVKHHVDEKSMPLIRVMICAYCKSSDTDRVRKIEALMRLIPEEDYRPWLNVLLIRLYAEEDLVEGMENSINEAFEHKTSVTTVGVMRSIIASYFRCNAVDRLAKFVKQAESAGWRICRSLYHCKMVMYGSQNRLDEMENVIDEMESSNLDPTKKTFLIMYKAYSSYGKRYKVHRLLGIMCKHGYGIPLDSFPS</sequence>
<organism evidence="4 5">
    <name type="scientific">Tetracentron sinense</name>
    <name type="common">Spur-leaf</name>
    <dbReference type="NCBI Taxonomy" id="13715"/>
    <lineage>
        <taxon>Eukaryota</taxon>
        <taxon>Viridiplantae</taxon>
        <taxon>Streptophyta</taxon>
        <taxon>Embryophyta</taxon>
        <taxon>Tracheophyta</taxon>
        <taxon>Spermatophyta</taxon>
        <taxon>Magnoliopsida</taxon>
        <taxon>Trochodendrales</taxon>
        <taxon>Trochodendraceae</taxon>
        <taxon>Tetracentron</taxon>
    </lineage>
</organism>
<evidence type="ECO:0008006" key="6">
    <source>
        <dbReference type="Google" id="ProtNLM"/>
    </source>
</evidence>
<dbReference type="EMBL" id="JABCRI010000020">
    <property type="protein sequence ID" value="KAF8387952.1"/>
    <property type="molecule type" value="Genomic_DNA"/>
</dbReference>
<dbReference type="PANTHER" id="PTHR47874">
    <property type="entry name" value="EXPRESSED PROTEIN"/>
    <property type="match status" value="1"/>
</dbReference>
<accession>A0A834YKY8</accession>
<comment type="similarity">
    <text evidence="1">Belongs to the PPR family. P subfamily.</text>
</comment>
<feature type="repeat" description="PPR" evidence="3">
    <location>
        <begin position="259"/>
        <end position="293"/>
    </location>
</feature>
<comment type="caution">
    <text evidence="4">The sequence shown here is derived from an EMBL/GenBank/DDBJ whole genome shotgun (WGS) entry which is preliminary data.</text>
</comment>
<evidence type="ECO:0000313" key="4">
    <source>
        <dbReference type="EMBL" id="KAF8387952.1"/>
    </source>
</evidence>
<dbReference type="PROSITE" id="PS51375">
    <property type="entry name" value="PPR"/>
    <property type="match status" value="2"/>
</dbReference>
<keyword evidence="2" id="KW-0677">Repeat</keyword>
<dbReference type="InterPro" id="IPR002885">
    <property type="entry name" value="PPR_rpt"/>
</dbReference>
<dbReference type="InterPro" id="IPR011990">
    <property type="entry name" value="TPR-like_helical_dom_sf"/>
</dbReference>
<name>A0A834YKY8_TETSI</name>